<dbReference type="OrthoDB" id="877309at2"/>
<dbReference type="EMBL" id="FRAS01000003">
    <property type="protein sequence ID" value="SHK45953.1"/>
    <property type="molecule type" value="Genomic_DNA"/>
</dbReference>
<keyword evidence="3" id="KW-1185">Reference proteome</keyword>
<gene>
    <name evidence="2" type="ORF">SAMN02746009_00921</name>
</gene>
<evidence type="ECO:0000256" key="1">
    <source>
        <dbReference type="SAM" id="Phobius"/>
    </source>
</evidence>
<reference evidence="3" key="1">
    <citation type="submission" date="2016-11" db="EMBL/GenBank/DDBJ databases">
        <authorList>
            <person name="Varghese N."/>
            <person name="Submissions S."/>
        </authorList>
    </citation>
    <scope>NUCLEOTIDE SEQUENCE [LARGE SCALE GENOMIC DNA]</scope>
    <source>
        <strain evidence="3">DSM 18569</strain>
    </source>
</reference>
<keyword evidence="1" id="KW-0472">Membrane</keyword>
<name>A0A1M6SML8_9BACT</name>
<feature type="transmembrane region" description="Helical" evidence="1">
    <location>
        <begin position="194"/>
        <end position="214"/>
    </location>
</feature>
<feature type="transmembrane region" description="Helical" evidence="1">
    <location>
        <begin position="72"/>
        <end position="100"/>
    </location>
</feature>
<accession>A0A1M6SML8</accession>
<feature type="transmembrane region" description="Helical" evidence="1">
    <location>
        <begin position="21"/>
        <end position="41"/>
    </location>
</feature>
<dbReference type="STRING" id="1121959.SAMN02746009_00921"/>
<dbReference type="RefSeq" id="WP_139252130.1">
    <property type="nucleotide sequence ID" value="NZ_FRAS01000003.1"/>
</dbReference>
<evidence type="ECO:0000313" key="3">
    <source>
        <dbReference type="Proteomes" id="UP000183947"/>
    </source>
</evidence>
<evidence type="ECO:0000313" key="2">
    <source>
        <dbReference type="EMBL" id="SHK45953.1"/>
    </source>
</evidence>
<protein>
    <submittedName>
        <fullName evidence="2">Uncharacterized protein</fullName>
    </submittedName>
</protein>
<keyword evidence="1" id="KW-1133">Transmembrane helix</keyword>
<feature type="transmembrane region" description="Helical" evidence="1">
    <location>
        <begin position="112"/>
        <end position="131"/>
    </location>
</feature>
<proteinExistence type="predicted"/>
<feature type="transmembrane region" description="Helical" evidence="1">
    <location>
        <begin position="226"/>
        <end position="245"/>
    </location>
</feature>
<dbReference type="AlphaFoldDB" id="A0A1M6SML8"/>
<feature type="transmembrane region" description="Helical" evidence="1">
    <location>
        <begin position="257"/>
        <end position="275"/>
    </location>
</feature>
<organism evidence="2 3">
    <name type="scientific">Hymenobacter psychrotolerans DSM 18569</name>
    <dbReference type="NCBI Taxonomy" id="1121959"/>
    <lineage>
        <taxon>Bacteria</taxon>
        <taxon>Pseudomonadati</taxon>
        <taxon>Bacteroidota</taxon>
        <taxon>Cytophagia</taxon>
        <taxon>Cytophagales</taxon>
        <taxon>Hymenobacteraceae</taxon>
        <taxon>Hymenobacter</taxon>
    </lineage>
</organism>
<keyword evidence="1" id="KW-0812">Transmembrane</keyword>
<sequence>MESNSTRASLLFSSESGKASVVAVNATALYLLAYLLVQAVFQVSTLSVAAQLGIRGTWQLGRLQFRMADSEWWQAAVLAVYGAGPVVCLGLGIGALWLFWKWARLRRGLLKLFLFWVMLHACNLSLGALAADTLTQTGTWYVPSWLFRAGNALNVVVALLAAMLQMVLGYLAAMLFLQSHDSITMMQYHNRRQLLVSAVLVPWLAGSALLLLLHWPTQTLTEQLRYVAMLLLLGPLYMACINESFEHTIESPSRTRLATGLLLLVGGALLVWRLGLAGGVSFG</sequence>
<dbReference type="Proteomes" id="UP000183947">
    <property type="component" value="Unassembled WGS sequence"/>
</dbReference>
<feature type="transmembrane region" description="Helical" evidence="1">
    <location>
        <begin position="151"/>
        <end position="173"/>
    </location>
</feature>